<dbReference type="AlphaFoldDB" id="A0A1B9IYE3"/>
<name>A0A1B9IYE3_9TREE</name>
<sequence length="733" mass="82966">MLVPSFAAPSFTAQYGQHLPPEITSSIIFTLYHDKAFGALAKLQRTCKAFYGIFTPLIYRHIHLDRQTLHGLMCQFLVKDADSEEWWVPQDWYKKENMAPTVDPLDLDMMDVPFQVRMRSLLALVESITVPHSVNSITQDPFTNKIHAIASSVWSSTNQRLFPNLKYLCLQGTPFQPIAVGPVSIFLGSASEPTHLCLHYPEACTNIPSLLCQKDNTVTNLTIHNSCGVELPILSQVDLTMIYMSITCDPSCEKSRDRNGLCSGHSAEYKARQLFSAGIKQATLSNRDAKTWKIGMVAETPSKAAEELQKIRMEFKRLVVESCGNLDAVSSRNKDVELKKGTRAYIRQCAKQFVDNLRWLTPDELKHEPDCEICGDLIPQGNLCNRSLRSPLPEFTSPITNHAATSLIHSSIMYTTNNMNFHLTARALHHFVRQIFDTSLGLQPPLLPKDYNHSDYMGSLIDLDTCRVPTQDVSPSRWIRSLFTHIKRISLTFDKGQIDPVVHHCLSHLTSFARSVHLHTNDFLFPNLTSVSLSPASPNGTIPVYPLSLFLREACQPSHLHIERPHRDPGLGHFVLLIKGSVQSAKLLDVNIHYLPSAGSVRLKIRYLKAKCGNMCSSPDHQFQVGFPFTCRFATYLQRGKKLFNACISSKVGLDDWKEWNIVHGDEGECEEGISRMVDHLKHLVQEISDWVYEGFNGDDDIYWEGVSDDEREEFLKRGRKFVETLKVINENR</sequence>
<dbReference type="EMBL" id="KI669459">
    <property type="protein sequence ID" value="OCF60541.1"/>
    <property type="molecule type" value="Genomic_DNA"/>
</dbReference>
<evidence type="ECO:0008006" key="3">
    <source>
        <dbReference type="Google" id="ProtNLM"/>
    </source>
</evidence>
<accession>A0A1B9IYE3</accession>
<evidence type="ECO:0000313" key="1">
    <source>
        <dbReference type="EMBL" id="OCF60541.1"/>
    </source>
</evidence>
<reference evidence="2" key="2">
    <citation type="submission" date="2013-12" db="EMBL/GenBank/DDBJ databases">
        <title>Evolution of pathogenesis and genome organization in the Tremellales.</title>
        <authorList>
            <person name="Cuomo C."/>
            <person name="Litvintseva A."/>
            <person name="Heitman J."/>
            <person name="Chen Y."/>
            <person name="Sun S."/>
            <person name="Springer D."/>
            <person name="Dromer F."/>
            <person name="Young S."/>
            <person name="Zeng Q."/>
            <person name="Chapman S."/>
            <person name="Gujja S."/>
            <person name="Saif S."/>
            <person name="Birren B."/>
        </authorList>
    </citation>
    <scope>NUCLEOTIDE SEQUENCE [LARGE SCALE GENOMIC DNA]</scope>
    <source>
        <strain evidence="2">CBS 10435</strain>
    </source>
</reference>
<evidence type="ECO:0000313" key="2">
    <source>
        <dbReference type="Proteomes" id="UP000092583"/>
    </source>
</evidence>
<protein>
    <recommendedName>
        <fullName evidence="3">F-box domain-containing protein</fullName>
    </recommendedName>
</protein>
<dbReference type="OrthoDB" id="5311681at2759"/>
<proteinExistence type="predicted"/>
<reference evidence="1 2" key="1">
    <citation type="submission" date="2013-07" db="EMBL/GenBank/DDBJ databases">
        <title>The Genome Sequence of Kwoniella mangroviensis CBS10435.</title>
        <authorList>
            <consortium name="The Broad Institute Genome Sequencing Platform"/>
            <person name="Cuomo C."/>
            <person name="Litvintseva A."/>
            <person name="Chen Y."/>
            <person name="Heitman J."/>
            <person name="Sun S."/>
            <person name="Springer D."/>
            <person name="Dromer F."/>
            <person name="Young S.K."/>
            <person name="Zeng Q."/>
            <person name="Gargeya S."/>
            <person name="Fitzgerald M."/>
            <person name="Abouelleil A."/>
            <person name="Alvarado L."/>
            <person name="Berlin A.M."/>
            <person name="Chapman S.B."/>
            <person name="Dewar J."/>
            <person name="Goldberg J."/>
            <person name="Griggs A."/>
            <person name="Gujja S."/>
            <person name="Hansen M."/>
            <person name="Howarth C."/>
            <person name="Imamovic A."/>
            <person name="Larimer J."/>
            <person name="McCowan C."/>
            <person name="Murphy C."/>
            <person name="Pearson M."/>
            <person name="Priest M."/>
            <person name="Roberts A."/>
            <person name="Saif S."/>
            <person name="Shea T."/>
            <person name="Sykes S."/>
            <person name="Wortman J."/>
            <person name="Nusbaum C."/>
            <person name="Birren B."/>
        </authorList>
    </citation>
    <scope>NUCLEOTIDE SEQUENCE [LARGE SCALE GENOMIC DNA]</scope>
    <source>
        <strain evidence="1 2">CBS 10435</strain>
    </source>
</reference>
<gene>
    <name evidence="1" type="ORF">L486_00175</name>
</gene>
<dbReference type="Proteomes" id="UP000092583">
    <property type="component" value="Unassembled WGS sequence"/>
</dbReference>
<organism evidence="1 2">
    <name type="scientific">Kwoniella mangroviensis CBS 10435</name>
    <dbReference type="NCBI Taxonomy" id="1331196"/>
    <lineage>
        <taxon>Eukaryota</taxon>
        <taxon>Fungi</taxon>
        <taxon>Dikarya</taxon>
        <taxon>Basidiomycota</taxon>
        <taxon>Agaricomycotina</taxon>
        <taxon>Tremellomycetes</taxon>
        <taxon>Tremellales</taxon>
        <taxon>Cryptococcaceae</taxon>
        <taxon>Kwoniella</taxon>
    </lineage>
</organism>
<keyword evidence="2" id="KW-1185">Reference proteome</keyword>